<feature type="region of interest" description="Disordered" evidence="8">
    <location>
        <begin position="369"/>
        <end position="396"/>
    </location>
</feature>
<evidence type="ECO:0000256" key="10">
    <source>
        <dbReference type="SAM" id="SignalP"/>
    </source>
</evidence>
<evidence type="ECO:0000256" key="4">
    <source>
        <dbReference type="ARBA" id="ARBA00022729"/>
    </source>
</evidence>
<gene>
    <name evidence="11" type="ORF">DM860_010677</name>
</gene>
<dbReference type="GO" id="GO:0005637">
    <property type="term" value="C:nuclear inner membrane"/>
    <property type="evidence" value="ECO:0007669"/>
    <property type="project" value="UniProtKB-SubCell"/>
</dbReference>
<feature type="transmembrane region" description="Helical" evidence="9">
    <location>
        <begin position="157"/>
        <end position="175"/>
    </location>
</feature>
<proteinExistence type="inferred from homology"/>
<evidence type="ECO:0000256" key="3">
    <source>
        <dbReference type="ARBA" id="ARBA00022692"/>
    </source>
</evidence>
<feature type="transmembrane region" description="Helical" evidence="9">
    <location>
        <begin position="212"/>
        <end position="234"/>
    </location>
</feature>
<evidence type="ECO:0000256" key="5">
    <source>
        <dbReference type="ARBA" id="ARBA00022989"/>
    </source>
</evidence>
<comment type="similarity">
    <text evidence="2">Belongs to the NEMP family.</text>
</comment>
<dbReference type="PANTHER" id="PTHR31587">
    <property type="entry name" value="TRANSMEMBRANE PROTEIN (DUF2215)"/>
    <property type="match status" value="1"/>
</dbReference>
<keyword evidence="12" id="KW-1185">Reference proteome</keyword>
<keyword evidence="4 10" id="KW-0732">Signal</keyword>
<evidence type="ECO:0000256" key="6">
    <source>
        <dbReference type="ARBA" id="ARBA00023136"/>
    </source>
</evidence>
<feature type="compositionally biased region" description="Acidic residues" evidence="8">
    <location>
        <begin position="464"/>
        <end position="479"/>
    </location>
</feature>
<accession>A0A328E5S3</accession>
<feature type="transmembrane region" description="Helical" evidence="9">
    <location>
        <begin position="312"/>
        <end position="330"/>
    </location>
</feature>
<feature type="chain" id="PRO_5016286438" evidence="10">
    <location>
        <begin position="27"/>
        <end position="493"/>
    </location>
</feature>
<feature type="compositionally biased region" description="Low complexity" evidence="8">
    <location>
        <begin position="372"/>
        <end position="386"/>
    </location>
</feature>
<evidence type="ECO:0000256" key="8">
    <source>
        <dbReference type="SAM" id="MobiDB-lite"/>
    </source>
</evidence>
<feature type="transmembrane region" description="Helical" evidence="9">
    <location>
        <begin position="254"/>
        <end position="274"/>
    </location>
</feature>
<keyword evidence="6 9" id="KW-0472">Membrane</keyword>
<reference evidence="11 12" key="1">
    <citation type="submission" date="2018-06" db="EMBL/GenBank/DDBJ databases">
        <title>The Genome of Cuscuta australis (Dodder) Provides Insight into the Evolution of Plant Parasitism.</title>
        <authorList>
            <person name="Liu H."/>
        </authorList>
    </citation>
    <scope>NUCLEOTIDE SEQUENCE [LARGE SCALE GENOMIC DNA]</scope>
    <source>
        <strain evidence="12">cv. Yunnan</strain>
        <tissue evidence="11">Vines</tissue>
    </source>
</reference>
<feature type="transmembrane region" description="Helical" evidence="9">
    <location>
        <begin position="181"/>
        <end position="200"/>
    </location>
</feature>
<keyword evidence="3 9" id="KW-0812">Transmembrane</keyword>
<organism evidence="11 12">
    <name type="scientific">Cuscuta australis</name>
    <dbReference type="NCBI Taxonomy" id="267555"/>
    <lineage>
        <taxon>Eukaryota</taxon>
        <taxon>Viridiplantae</taxon>
        <taxon>Streptophyta</taxon>
        <taxon>Embryophyta</taxon>
        <taxon>Tracheophyta</taxon>
        <taxon>Spermatophyta</taxon>
        <taxon>Magnoliopsida</taxon>
        <taxon>eudicotyledons</taxon>
        <taxon>Gunneridae</taxon>
        <taxon>Pentapetalae</taxon>
        <taxon>asterids</taxon>
        <taxon>lamiids</taxon>
        <taxon>Solanales</taxon>
        <taxon>Convolvulaceae</taxon>
        <taxon>Cuscuteae</taxon>
        <taxon>Cuscuta</taxon>
        <taxon>Cuscuta subgen. Grammica</taxon>
        <taxon>Cuscuta sect. Cleistogrammica</taxon>
    </lineage>
</organism>
<dbReference type="InterPro" id="IPR019358">
    <property type="entry name" value="NEMP_fam"/>
</dbReference>
<evidence type="ECO:0000313" key="12">
    <source>
        <dbReference type="Proteomes" id="UP000249390"/>
    </source>
</evidence>
<protein>
    <submittedName>
        <fullName evidence="11">Uncharacterized protein</fullName>
    </submittedName>
</protein>
<feature type="signal peptide" evidence="10">
    <location>
        <begin position="1"/>
        <end position="26"/>
    </location>
</feature>
<evidence type="ECO:0000313" key="11">
    <source>
        <dbReference type="EMBL" id="RAL51959.1"/>
    </source>
</evidence>
<evidence type="ECO:0000256" key="1">
    <source>
        <dbReference type="ARBA" id="ARBA00004575"/>
    </source>
</evidence>
<keyword evidence="5 9" id="KW-1133">Transmembrane helix</keyword>
<dbReference type="AlphaFoldDB" id="A0A328E5S3"/>
<evidence type="ECO:0000256" key="2">
    <source>
        <dbReference type="ARBA" id="ARBA00005748"/>
    </source>
</evidence>
<keyword evidence="7" id="KW-0539">Nucleus</keyword>
<dbReference type="EMBL" id="NQVE01000046">
    <property type="protein sequence ID" value="RAL51959.1"/>
    <property type="molecule type" value="Genomic_DNA"/>
</dbReference>
<name>A0A328E5S3_9ASTE</name>
<feature type="transmembrane region" description="Helical" evidence="9">
    <location>
        <begin position="286"/>
        <end position="306"/>
    </location>
</feature>
<evidence type="ECO:0000256" key="7">
    <source>
        <dbReference type="ARBA" id="ARBA00023242"/>
    </source>
</evidence>
<comment type="caution">
    <text evidence="11">The sequence shown here is derived from an EMBL/GenBank/DDBJ whole genome shotgun (WGS) entry which is preliminary data.</text>
</comment>
<sequence>MAASRLIRIPPLLCLLLLSAAAQLSALIEVDLKHPVVDVTPVHISGHSSSRDIVSCERVLVSGISRLKLGSYASAHRVTLIPSAVIPERLHGKIHICSHKNSSLGLCQCEQDDWKSLQKGAWSSVMSPYQDMLIDVKYVGDFTDSVTVTIEEDSQNWRILCLALGLILLIFAPIVSSWVPFYYSSSMMIGVCLVIIIILFQGMKLLPTGRKNVFYLTIYGSVLGAGSFLLHHFSMLINSILLNFGLDEELHNPLSVFVLVGIILSGAGFGYWLVRKYVVSDNGNVDAGVAHFVKWAIRIIGITFLLQSTLDTPLAIAVLVSWWLLCSYINSMMQHRARNSALSARINKQMNLTPSKQAEFYRKSQRPGFYGSVSNSPKSSSPWSDSTVRGLRQSGKTRGIRKEPEYYFSTYHKTPNRKRFSRREWEELTQESTKVGIAELASSPVFADWVMRNANRVQVAPTEESSDETVDSGSDDDSAAESCSGISLFKWQR</sequence>
<feature type="region of interest" description="Disordered" evidence="8">
    <location>
        <begin position="458"/>
        <end position="493"/>
    </location>
</feature>
<dbReference type="PANTHER" id="PTHR31587:SF3">
    <property type="entry name" value="EXPRESSED PROTEIN"/>
    <property type="match status" value="1"/>
</dbReference>
<dbReference type="Proteomes" id="UP000249390">
    <property type="component" value="Unassembled WGS sequence"/>
</dbReference>
<evidence type="ECO:0000256" key="9">
    <source>
        <dbReference type="SAM" id="Phobius"/>
    </source>
</evidence>
<dbReference type="Pfam" id="PF10225">
    <property type="entry name" value="NEMP"/>
    <property type="match status" value="1"/>
</dbReference>
<comment type="subcellular location">
    <subcellularLocation>
        <location evidence="1">Nucleus inner membrane</location>
        <topology evidence="1">Multi-pass membrane protein</topology>
        <orientation evidence="1">Nucleoplasmic side</orientation>
    </subcellularLocation>
</comment>